<feature type="region of interest" description="Disordered" evidence="1">
    <location>
        <begin position="193"/>
        <end position="234"/>
    </location>
</feature>
<dbReference type="AlphaFoldDB" id="A6GKQ2"/>
<evidence type="ECO:0000256" key="1">
    <source>
        <dbReference type="SAM" id="MobiDB-lite"/>
    </source>
</evidence>
<keyword evidence="3" id="KW-1185">Reference proteome</keyword>
<dbReference type="RefSeq" id="WP_006977288.1">
    <property type="nucleotide sequence ID" value="NZ_ABCS01000215.1"/>
</dbReference>
<name>A6GKQ2_9BACT</name>
<feature type="non-terminal residue" evidence="2">
    <location>
        <position position="1"/>
    </location>
</feature>
<comment type="caution">
    <text evidence="2">The sequence shown here is derived from an EMBL/GenBank/DDBJ whole genome shotgun (WGS) entry which is preliminary data.</text>
</comment>
<gene>
    <name evidence="2" type="ORF">PPSIR1_27038</name>
</gene>
<protein>
    <submittedName>
        <fullName evidence="2">Uncharacterized protein</fullName>
    </submittedName>
</protein>
<dbReference type="OrthoDB" id="5506222at2"/>
<feature type="compositionally biased region" description="Low complexity" evidence="1">
    <location>
        <begin position="202"/>
        <end position="224"/>
    </location>
</feature>
<evidence type="ECO:0000313" key="3">
    <source>
        <dbReference type="Proteomes" id="UP000005801"/>
    </source>
</evidence>
<sequence>PPPPPPNCGETTPTVSGALQSSVAELQFDSVMATVHHKQDVDEFEDGCINEVELRFQSGSGCTLVVTASQILDASNLRVQSIAFTADSQCPGFSDEDEGQYGASGAATKDSWLTLSQTEIGEENVPESCFVGSITVNLDSTVTEGDKELAFIGGSLVVEGDFPTTALDSSCPAQCLVNSDCADGEICVDNACEPEGGEEESGTTTTTDGGSSSESESESSSSESETGDDCGNGVIDPGEECDGAQINGANCVDAGFFGGDVSCSAACTLDESGCSNDQPDEGFWSPCSSDADCSDGADMCADLFPDPYCTTSCNSDADCAGIGQVAGAAEPTCAFFGFCYLDCGGGGFCPSPMTCVDQLGTETCQ</sequence>
<dbReference type="Proteomes" id="UP000005801">
    <property type="component" value="Unassembled WGS sequence"/>
</dbReference>
<evidence type="ECO:0000313" key="2">
    <source>
        <dbReference type="EMBL" id="EDM73549.1"/>
    </source>
</evidence>
<proteinExistence type="predicted"/>
<dbReference type="EMBL" id="ABCS01000215">
    <property type="protein sequence ID" value="EDM73549.1"/>
    <property type="molecule type" value="Genomic_DNA"/>
</dbReference>
<organism evidence="2 3">
    <name type="scientific">Plesiocystis pacifica SIR-1</name>
    <dbReference type="NCBI Taxonomy" id="391625"/>
    <lineage>
        <taxon>Bacteria</taxon>
        <taxon>Pseudomonadati</taxon>
        <taxon>Myxococcota</taxon>
        <taxon>Polyangia</taxon>
        <taxon>Nannocystales</taxon>
        <taxon>Nannocystaceae</taxon>
        <taxon>Plesiocystis</taxon>
    </lineage>
</organism>
<accession>A6GKQ2</accession>
<reference evidence="2 3" key="1">
    <citation type="submission" date="2007-06" db="EMBL/GenBank/DDBJ databases">
        <authorList>
            <person name="Shimkets L."/>
            <person name="Ferriera S."/>
            <person name="Johnson J."/>
            <person name="Kravitz S."/>
            <person name="Beeson K."/>
            <person name="Sutton G."/>
            <person name="Rogers Y.-H."/>
            <person name="Friedman R."/>
            <person name="Frazier M."/>
            <person name="Venter J.C."/>
        </authorList>
    </citation>
    <scope>NUCLEOTIDE SEQUENCE [LARGE SCALE GENOMIC DNA]</scope>
    <source>
        <strain evidence="2 3">SIR-1</strain>
    </source>
</reference>